<dbReference type="AlphaFoldDB" id="A0A382HNW2"/>
<dbReference type="SUPFAM" id="SSF53448">
    <property type="entry name" value="Nucleotide-diphospho-sugar transferases"/>
    <property type="match status" value="1"/>
</dbReference>
<dbReference type="HAMAP" id="MF_00057">
    <property type="entry name" value="KdsB"/>
    <property type="match status" value="1"/>
</dbReference>
<keyword evidence="1" id="KW-0808">Transferase</keyword>
<dbReference type="PANTHER" id="PTHR42866:SF2">
    <property type="entry name" value="3-DEOXY-MANNO-OCTULOSONATE CYTIDYLYLTRANSFERASE, MITOCHONDRIAL"/>
    <property type="match status" value="1"/>
</dbReference>
<protein>
    <recommendedName>
        <fullName evidence="4">3-deoxy-manno-octulosonate cytidylyltransferase</fullName>
    </recommendedName>
</protein>
<organism evidence="3">
    <name type="scientific">marine metagenome</name>
    <dbReference type="NCBI Taxonomy" id="408172"/>
    <lineage>
        <taxon>unclassified sequences</taxon>
        <taxon>metagenomes</taxon>
        <taxon>ecological metagenomes</taxon>
    </lineage>
</organism>
<dbReference type="InterPro" id="IPR029044">
    <property type="entry name" value="Nucleotide-diphossugar_trans"/>
</dbReference>
<dbReference type="GO" id="GO:0008690">
    <property type="term" value="F:3-deoxy-manno-octulosonate cytidylyltransferase activity"/>
    <property type="evidence" value="ECO:0007669"/>
    <property type="project" value="InterPro"/>
</dbReference>
<sequence>MKSNFIIIIPARAGSVRLPNKPLTMIHGKSLISRVFELAKKSNASAIYIATDSEHINDHAKSFGADVVMTSLNHKSGMDRIAEAGKILNLEPETLIINLQGDEPFMPLEVINTLSTFVNSDNQIATACIPLKDKKILNNLNEVKVVRSLSKRAMYFSRSVIPYEFINNFDGYFKHLGIYAYSFKTLQELTQLEQSDNEIIEKLEQLRFLDNGFDIFIQNYDYESVIGIDTSEDLKLANKLIRPND</sequence>
<dbReference type="InterPro" id="IPR004528">
    <property type="entry name" value="KdsB"/>
</dbReference>
<dbReference type="NCBIfam" id="NF003952">
    <property type="entry name" value="PRK05450.1-5"/>
    <property type="match status" value="1"/>
</dbReference>
<proteinExistence type="inferred from homology"/>
<dbReference type="EMBL" id="UINC01062297">
    <property type="protein sequence ID" value="SVB88775.1"/>
    <property type="molecule type" value="Genomic_DNA"/>
</dbReference>
<evidence type="ECO:0008006" key="4">
    <source>
        <dbReference type="Google" id="ProtNLM"/>
    </source>
</evidence>
<dbReference type="InterPro" id="IPR003329">
    <property type="entry name" value="Cytidylyl_trans"/>
</dbReference>
<evidence type="ECO:0000313" key="3">
    <source>
        <dbReference type="EMBL" id="SVB88775.1"/>
    </source>
</evidence>
<dbReference type="PANTHER" id="PTHR42866">
    <property type="entry name" value="3-DEOXY-MANNO-OCTULOSONATE CYTIDYLYLTRANSFERASE"/>
    <property type="match status" value="1"/>
</dbReference>
<keyword evidence="2" id="KW-0548">Nucleotidyltransferase</keyword>
<reference evidence="3" key="1">
    <citation type="submission" date="2018-05" db="EMBL/GenBank/DDBJ databases">
        <authorList>
            <person name="Lanie J.A."/>
            <person name="Ng W.-L."/>
            <person name="Kazmierczak K.M."/>
            <person name="Andrzejewski T.M."/>
            <person name="Davidsen T.M."/>
            <person name="Wayne K.J."/>
            <person name="Tettelin H."/>
            <person name="Glass J.I."/>
            <person name="Rusch D."/>
            <person name="Podicherti R."/>
            <person name="Tsui H.-C.T."/>
            <person name="Winkler M.E."/>
        </authorList>
    </citation>
    <scope>NUCLEOTIDE SEQUENCE</scope>
</reference>
<accession>A0A382HNW2</accession>
<dbReference type="Pfam" id="PF02348">
    <property type="entry name" value="CTP_transf_3"/>
    <property type="match status" value="1"/>
</dbReference>
<dbReference type="CDD" id="cd02517">
    <property type="entry name" value="CMP-KDO-Synthetase"/>
    <property type="match status" value="1"/>
</dbReference>
<dbReference type="NCBIfam" id="TIGR00466">
    <property type="entry name" value="kdsB"/>
    <property type="match status" value="1"/>
</dbReference>
<gene>
    <name evidence="3" type="ORF">METZ01_LOCUS241629</name>
</gene>
<name>A0A382HNW2_9ZZZZ</name>
<evidence type="ECO:0000256" key="1">
    <source>
        <dbReference type="ARBA" id="ARBA00022679"/>
    </source>
</evidence>
<dbReference type="GO" id="GO:0005829">
    <property type="term" value="C:cytosol"/>
    <property type="evidence" value="ECO:0007669"/>
    <property type="project" value="TreeGrafter"/>
</dbReference>
<evidence type="ECO:0000256" key="2">
    <source>
        <dbReference type="ARBA" id="ARBA00022695"/>
    </source>
</evidence>
<dbReference type="Gene3D" id="3.90.550.10">
    <property type="entry name" value="Spore Coat Polysaccharide Biosynthesis Protein SpsA, Chain A"/>
    <property type="match status" value="1"/>
</dbReference>